<dbReference type="SMART" id="SM00062">
    <property type="entry name" value="PBPb"/>
    <property type="match status" value="1"/>
</dbReference>
<dbReference type="SUPFAM" id="SSF53850">
    <property type="entry name" value="Periplasmic binding protein-like II"/>
    <property type="match status" value="1"/>
</dbReference>
<dbReference type="Gene3D" id="3.40.190.10">
    <property type="entry name" value="Periplasmic binding protein-like II"/>
    <property type="match status" value="2"/>
</dbReference>
<sequence length="327" mass="33734">MKKALAAAALGAAAVLVLSGCTDSAAPEGSADPSEGSSGELTPVRVAALPIAETGALWAAIDEGIFEEHGLDIEVVPAQGGANAIPALLSGDIQFAIGQPFGPIRADLQDLGVVVVGDYANSLDEGTDVNAVVASADSGITRPADLAGKKVSVNTIGAAGDLTIRKAVEDDGGDPSTIEFVEVAFPDVPAQLEAGTMDAAWVPDPFRGMILGEGGVSVVQPYQVTIPGLTVLTNITTQEMLDNDAELVESYSAAMEEALAWANDNEEAVRDAIATNLEIPAEAAAGITLPVFTWELTIEDIQTLGEMAVTFGYIDAEPDYDRLIQQQ</sequence>
<reference evidence="6" key="1">
    <citation type="submission" date="2019-09" db="EMBL/GenBank/DDBJ databases">
        <title>Mumia zhuanghuii sp. nov. isolated from the intestinal contents of plateau pika (Ochotona curzoniae) in the Qinghai-Tibet plateau of China.</title>
        <authorList>
            <person name="Tian Z."/>
        </authorList>
    </citation>
    <scope>NUCLEOTIDE SEQUENCE [LARGE SCALE GENOMIC DNA]</scope>
    <source>
        <strain evidence="6">L-031</strain>
    </source>
</reference>
<dbReference type="Proteomes" id="UP000325516">
    <property type="component" value="Chromosome"/>
</dbReference>
<evidence type="ECO:0000313" key="6">
    <source>
        <dbReference type="Proteomes" id="UP000325516"/>
    </source>
</evidence>
<dbReference type="EMBL" id="CP044232">
    <property type="protein sequence ID" value="QEW04498.1"/>
    <property type="molecule type" value="Genomic_DNA"/>
</dbReference>
<dbReference type="RefSeq" id="WP_150919005.1">
    <property type="nucleotide sequence ID" value="NZ_CP044232.1"/>
</dbReference>
<gene>
    <name evidence="5" type="ORF">F6J85_16375</name>
</gene>
<evidence type="ECO:0000256" key="2">
    <source>
        <dbReference type="ARBA" id="ARBA00010742"/>
    </source>
</evidence>
<proteinExistence type="inferred from homology"/>
<dbReference type="InterPro" id="IPR001638">
    <property type="entry name" value="Solute-binding_3/MltF_N"/>
</dbReference>
<protein>
    <submittedName>
        <fullName evidence="5">PhnD/SsuA/transferrin family substrate-binding protein</fullName>
    </submittedName>
</protein>
<evidence type="ECO:0000256" key="1">
    <source>
        <dbReference type="ARBA" id="ARBA00004418"/>
    </source>
</evidence>
<name>A0A5J5JL90_9MICO</name>
<evidence type="ECO:0000259" key="4">
    <source>
        <dbReference type="SMART" id="SM00062"/>
    </source>
</evidence>
<dbReference type="KEGG" id="mlz:F6J85_16375"/>
<dbReference type="PROSITE" id="PS51257">
    <property type="entry name" value="PROKAR_LIPOPROTEIN"/>
    <property type="match status" value="1"/>
</dbReference>
<dbReference type="PANTHER" id="PTHR30024:SF47">
    <property type="entry name" value="TAURINE-BINDING PERIPLASMIC PROTEIN"/>
    <property type="match status" value="1"/>
</dbReference>
<accession>A0A5J6L7R3</accession>
<keyword evidence="6" id="KW-1185">Reference proteome</keyword>
<dbReference type="InterPro" id="IPR015168">
    <property type="entry name" value="SsuA/THI5"/>
</dbReference>
<accession>A0A5J5JL90</accession>
<comment type="subcellular location">
    <subcellularLocation>
        <location evidence="1">Periplasm</location>
    </subcellularLocation>
</comment>
<dbReference type="PANTHER" id="PTHR30024">
    <property type="entry name" value="ALIPHATIC SULFONATES-BINDING PROTEIN-RELATED"/>
    <property type="match status" value="1"/>
</dbReference>
<evidence type="ECO:0000313" key="5">
    <source>
        <dbReference type="EMBL" id="QEW04498.1"/>
    </source>
</evidence>
<feature type="domain" description="Solute-binding protein family 3/N-terminal" evidence="4">
    <location>
        <begin position="43"/>
        <end position="265"/>
    </location>
</feature>
<keyword evidence="3" id="KW-0732">Signal</keyword>
<dbReference type="GO" id="GO:0042597">
    <property type="term" value="C:periplasmic space"/>
    <property type="evidence" value="ECO:0007669"/>
    <property type="project" value="UniProtKB-SubCell"/>
</dbReference>
<organism evidence="5 6">
    <name type="scientific">Microbacterium lushaniae</name>
    <dbReference type="NCBI Taxonomy" id="2614639"/>
    <lineage>
        <taxon>Bacteria</taxon>
        <taxon>Bacillati</taxon>
        <taxon>Actinomycetota</taxon>
        <taxon>Actinomycetes</taxon>
        <taxon>Micrococcales</taxon>
        <taxon>Microbacteriaceae</taxon>
        <taxon>Microbacterium</taxon>
    </lineage>
</organism>
<dbReference type="Pfam" id="PF09084">
    <property type="entry name" value="NMT1"/>
    <property type="match status" value="1"/>
</dbReference>
<dbReference type="AlphaFoldDB" id="A0A5J5JL90"/>
<comment type="similarity">
    <text evidence="2">Belongs to the bacterial solute-binding protein SsuA/TauA family.</text>
</comment>
<evidence type="ECO:0000256" key="3">
    <source>
        <dbReference type="ARBA" id="ARBA00022729"/>
    </source>
</evidence>